<protein>
    <submittedName>
        <fullName evidence="1">BrxE family protein</fullName>
    </submittedName>
</protein>
<comment type="caution">
    <text evidence="1">The sequence shown here is derived from an EMBL/GenBank/DDBJ whole genome shotgun (WGS) entry which is preliminary data.</text>
</comment>
<dbReference type="InterPro" id="IPR058690">
    <property type="entry name" value="BrxE"/>
</dbReference>
<dbReference type="Pfam" id="PF26412">
    <property type="entry name" value="BrxE"/>
    <property type="match status" value="1"/>
</dbReference>
<evidence type="ECO:0000313" key="1">
    <source>
        <dbReference type="EMBL" id="HFT94157.1"/>
    </source>
</evidence>
<dbReference type="EMBL" id="DTMM01000204">
    <property type="protein sequence ID" value="HFT94157.1"/>
    <property type="molecule type" value="Genomic_DNA"/>
</dbReference>
<name>A0A7C3R5P9_9BACT</name>
<proteinExistence type="predicted"/>
<accession>A0A7C3R5P9</accession>
<dbReference type="AlphaFoldDB" id="A0A7C3R5P9"/>
<sequence>MTTANANQVLPLSMLVLRLRALVLALGESVKPEWWKTKFMNETGFRFLERLYPRSAFRAAIHAAGRVACDVHDRSVGRIGVYHLFRLPESLEAEIHQIPPVSDGEFVERIRSRLGSPDDLMKMLQSLCGSEGGKDIAPGAKWIGTHSDLMMSRAFEKTAAVYYHSFSKEKPTFPYFSSEKGVDIGKE</sequence>
<organism evidence="1">
    <name type="scientific">Leptospirillum ferriphilum</name>
    <dbReference type="NCBI Taxonomy" id="178606"/>
    <lineage>
        <taxon>Bacteria</taxon>
        <taxon>Pseudomonadati</taxon>
        <taxon>Nitrospirota</taxon>
        <taxon>Nitrospiria</taxon>
        <taxon>Nitrospirales</taxon>
        <taxon>Nitrospiraceae</taxon>
        <taxon>Leptospirillum</taxon>
    </lineage>
</organism>
<dbReference type="NCBIfam" id="NF033447">
    <property type="entry name" value="BrxE_fam"/>
    <property type="match status" value="1"/>
</dbReference>
<reference evidence="1" key="1">
    <citation type="journal article" date="2020" name="mSystems">
        <title>Genome- and Community-Level Interaction Insights into Carbon Utilization and Element Cycling Functions of Hydrothermarchaeota in Hydrothermal Sediment.</title>
        <authorList>
            <person name="Zhou Z."/>
            <person name="Liu Y."/>
            <person name="Xu W."/>
            <person name="Pan J."/>
            <person name="Luo Z.H."/>
            <person name="Li M."/>
        </authorList>
    </citation>
    <scope>NUCLEOTIDE SEQUENCE [LARGE SCALE GENOMIC DNA]</scope>
    <source>
        <strain evidence="1">SpSt-902</strain>
    </source>
</reference>
<gene>
    <name evidence="1" type="ORF">ENX03_09565</name>
</gene>